<evidence type="ECO:0000313" key="2">
    <source>
        <dbReference type="Proteomes" id="UP001604277"/>
    </source>
</evidence>
<dbReference type="PANTHER" id="PTHR33321">
    <property type="match status" value="1"/>
</dbReference>
<comment type="caution">
    <text evidence="1">The sequence shown here is derived from an EMBL/GenBank/DDBJ whole genome shotgun (WGS) entry which is preliminary data.</text>
</comment>
<proteinExistence type="predicted"/>
<dbReference type="Pfam" id="PF04450">
    <property type="entry name" value="BSP"/>
    <property type="match status" value="1"/>
</dbReference>
<dbReference type="Proteomes" id="UP001604277">
    <property type="component" value="Unassembled WGS sequence"/>
</dbReference>
<dbReference type="EMBL" id="JBFOLJ010000002">
    <property type="protein sequence ID" value="KAL2552350.1"/>
    <property type="molecule type" value="Genomic_DNA"/>
</dbReference>
<keyword evidence="2" id="KW-1185">Reference proteome</keyword>
<name>A0ABD1WVP0_9LAMI</name>
<gene>
    <name evidence="1" type="ORF">Fot_05969</name>
</gene>
<evidence type="ECO:0000313" key="1">
    <source>
        <dbReference type="EMBL" id="KAL2552350.1"/>
    </source>
</evidence>
<sequence>MMLDDTVFSFKYRVAVFVMVPQESNLFEKNLWNGEGKTPTMLVKGIAEFVQLQGRFAASPWSESGGRNKWDGGYQLTVRFLEYCERMRRGFAAERAVGKNGFAEISNFSSSSISVKNRSYDFRVTD</sequence>
<dbReference type="InterPro" id="IPR007541">
    <property type="entry name" value="Uncharacterised_BSP"/>
</dbReference>
<dbReference type="PANTHER" id="PTHR33321:SF12">
    <property type="entry name" value="PLANT BASIC SECRETORY PROTEIN (BSP) FAMILY PROTEIN"/>
    <property type="match status" value="1"/>
</dbReference>
<protein>
    <submittedName>
        <fullName evidence="1">Uncharacterized protein</fullName>
    </submittedName>
</protein>
<organism evidence="1 2">
    <name type="scientific">Forsythia ovata</name>
    <dbReference type="NCBI Taxonomy" id="205694"/>
    <lineage>
        <taxon>Eukaryota</taxon>
        <taxon>Viridiplantae</taxon>
        <taxon>Streptophyta</taxon>
        <taxon>Embryophyta</taxon>
        <taxon>Tracheophyta</taxon>
        <taxon>Spermatophyta</taxon>
        <taxon>Magnoliopsida</taxon>
        <taxon>eudicotyledons</taxon>
        <taxon>Gunneridae</taxon>
        <taxon>Pentapetalae</taxon>
        <taxon>asterids</taxon>
        <taxon>lamiids</taxon>
        <taxon>Lamiales</taxon>
        <taxon>Oleaceae</taxon>
        <taxon>Forsythieae</taxon>
        <taxon>Forsythia</taxon>
    </lineage>
</organism>
<dbReference type="AlphaFoldDB" id="A0ABD1WVP0"/>
<accession>A0ABD1WVP0</accession>
<reference evidence="2" key="1">
    <citation type="submission" date="2024-07" db="EMBL/GenBank/DDBJ databases">
        <title>Two chromosome-level genome assemblies of Korean endemic species Abeliophyllum distichum and Forsythia ovata (Oleaceae).</title>
        <authorList>
            <person name="Jang H."/>
        </authorList>
    </citation>
    <scope>NUCLEOTIDE SEQUENCE [LARGE SCALE GENOMIC DNA]</scope>
</reference>